<dbReference type="SUPFAM" id="SSF51735">
    <property type="entry name" value="NAD(P)-binding Rossmann-fold domains"/>
    <property type="match status" value="1"/>
</dbReference>
<organism evidence="3 4">
    <name type="scientific">Pedobacter caeni</name>
    <dbReference type="NCBI Taxonomy" id="288992"/>
    <lineage>
        <taxon>Bacteria</taxon>
        <taxon>Pseudomonadati</taxon>
        <taxon>Bacteroidota</taxon>
        <taxon>Sphingobacteriia</taxon>
        <taxon>Sphingobacteriales</taxon>
        <taxon>Sphingobacteriaceae</taxon>
        <taxon>Pedobacter</taxon>
    </lineage>
</organism>
<keyword evidence="2" id="KW-0560">Oxidoreductase</keyword>
<dbReference type="InterPro" id="IPR036291">
    <property type="entry name" value="NAD(P)-bd_dom_sf"/>
</dbReference>
<dbReference type="Pfam" id="PF13561">
    <property type="entry name" value="adh_short_C2"/>
    <property type="match status" value="1"/>
</dbReference>
<gene>
    <name evidence="3" type="ORF">SAMN04488522_1011001</name>
</gene>
<comment type="similarity">
    <text evidence="1">Belongs to the short-chain dehydrogenases/reductases (SDR) family.</text>
</comment>
<dbReference type="InterPro" id="IPR020904">
    <property type="entry name" value="Sc_DH/Rdtase_CS"/>
</dbReference>
<dbReference type="STRING" id="288992.SAMN04488522_1011001"/>
<sequence length="273" mass="28819">MNGKDLFSLENKVIVITGATGVLGESFALAVAAAGAKVAILGRNEEKANERVKAITVNGGEAIAVITDVLNEESLIAARTQILNAWGTIDGLVNAAGGNIPGATIAPDQNIFDINIADTQKAVELNLFGTVLPTHVFGRVIAEKGKGSIVNISSLAAQRPLTRVLGYTMGKTAIEGYTKWMAVELAQRYGDRVRVNALAPGVFLTEQNRSLLTNADGSYTDRAQRFVNHTPFGRLGNPEELNGTLIYLLSDASAFVNGETILVDGGFNAYSGV</sequence>
<dbReference type="OrthoDB" id="9803333at2"/>
<dbReference type="PRINTS" id="PR00081">
    <property type="entry name" value="GDHRDH"/>
</dbReference>
<dbReference type="PANTHER" id="PTHR42760">
    <property type="entry name" value="SHORT-CHAIN DEHYDROGENASES/REDUCTASES FAMILY MEMBER"/>
    <property type="match status" value="1"/>
</dbReference>
<keyword evidence="4" id="KW-1185">Reference proteome</keyword>
<dbReference type="NCBIfam" id="NF006132">
    <property type="entry name" value="PRK08277.1"/>
    <property type="match status" value="1"/>
</dbReference>
<protein>
    <submittedName>
        <fullName evidence="3">NAD(P)-dependent dehydrogenase, short-chain alcohol dehydrogenase family</fullName>
    </submittedName>
</protein>
<dbReference type="Gene3D" id="3.40.50.720">
    <property type="entry name" value="NAD(P)-binding Rossmann-like Domain"/>
    <property type="match status" value="1"/>
</dbReference>
<dbReference type="AlphaFoldDB" id="A0A1M4VRM5"/>
<dbReference type="InterPro" id="IPR002347">
    <property type="entry name" value="SDR_fam"/>
</dbReference>
<dbReference type="FunFam" id="3.40.50.720:FF:000084">
    <property type="entry name" value="Short-chain dehydrogenase reductase"/>
    <property type="match status" value="1"/>
</dbReference>
<name>A0A1M4VRM5_9SPHI</name>
<reference evidence="4" key="1">
    <citation type="submission" date="2016-11" db="EMBL/GenBank/DDBJ databases">
        <authorList>
            <person name="Varghese N."/>
            <person name="Submissions S."/>
        </authorList>
    </citation>
    <scope>NUCLEOTIDE SEQUENCE [LARGE SCALE GENOMIC DNA]</scope>
    <source>
        <strain evidence="4">DSM 16990</strain>
    </source>
</reference>
<evidence type="ECO:0000313" key="4">
    <source>
        <dbReference type="Proteomes" id="UP000184287"/>
    </source>
</evidence>
<dbReference type="Proteomes" id="UP000184287">
    <property type="component" value="Unassembled WGS sequence"/>
</dbReference>
<evidence type="ECO:0000256" key="1">
    <source>
        <dbReference type="ARBA" id="ARBA00006484"/>
    </source>
</evidence>
<evidence type="ECO:0000313" key="3">
    <source>
        <dbReference type="EMBL" id="SHE71761.1"/>
    </source>
</evidence>
<dbReference type="PANTHER" id="PTHR42760:SF115">
    <property type="entry name" value="3-OXOACYL-[ACYL-CARRIER-PROTEIN] REDUCTASE FABG"/>
    <property type="match status" value="1"/>
</dbReference>
<dbReference type="PROSITE" id="PS00061">
    <property type="entry name" value="ADH_SHORT"/>
    <property type="match status" value="1"/>
</dbReference>
<proteinExistence type="inferred from homology"/>
<evidence type="ECO:0000256" key="2">
    <source>
        <dbReference type="ARBA" id="ARBA00023002"/>
    </source>
</evidence>
<dbReference type="EMBL" id="FQUQ01000001">
    <property type="protein sequence ID" value="SHE71761.1"/>
    <property type="molecule type" value="Genomic_DNA"/>
</dbReference>
<dbReference type="RefSeq" id="WP_073228130.1">
    <property type="nucleotide sequence ID" value="NZ_FQUQ01000001.1"/>
</dbReference>
<accession>A0A1M4VRM5</accession>
<dbReference type="PRINTS" id="PR00080">
    <property type="entry name" value="SDRFAMILY"/>
</dbReference>
<dbReference type="GO" id="GO:0016616">
    <property type="term" value="F:oxidoreductase activity, acting on the CH-OH group of donors, NAD or NADP as acceptor"/>
    <property type="evidence" value="ECO:0007669"/>
    <property type="project" value="TreeGrafter"/>
</dbReference>